<sequence>MYKDSTEIELKIGDVVQPLAFIFPEGHRARNASGKGNANGNEGDNMHQNQSGGNGTTQKKYTYRLLYGTKSWVRIAMRVMEGLNLKGEEVGEVVVVGQILVGEAEVEAVGLLEVGEVGEAGELVFQGEIVEVLKQNDTDSSNVEYIFIGSTRRSEVVKGKQLVIGESKQHTRYSFRATPATPAETLLNKDFGENDTYSSNVEYIFIGSESNDDDLLDRIELELETGIEAKRNNNDTPGINGDDVKMETLIDDEIIEDKDDGLSSLGSNQKEKK</sequence>
<name>A0A067KU43_JATCU</name>
<proteinExistence type="predicted"/>
<accession>A0A067KU43</accession>
<feature type="compositionally biased region" description="Polar residues" evidence="1">
    <location>
        <begin position="34"/>
        <end position="57"/>
    </location>
</feature>
<evidence type="ECO:0000313" key="2">
    <source>
        <dbReference type="EMBL" id="KDP35374.1"/>
    </source>
</evidence>
<reference evidence="2 3" key="1">
    <citation type="journal article" date="2014" name="PLoS ONE">
        <title>Global Analysis of Gene Expression Profiles in Physic Nut (Jatropha curcas L.) Seedlings Exposed to Salt Stress.</title>
        <authorList>
            <person name="Zhang L."/>
            <person name="Zhang C."/>
            <person name="Wu P."/>
            <person name="Chen Y."/>
            <person name="Li M."/>
            <person name="Jiang H."/>
            <person name="Wu G."/>
        </authorList>
    </citation>
    <scope>NUCLEOTIDE SEQUENCE [LARGE SCALE GENOMIC DNA]</scope>
    <source>
        <strain evidence="3">cv. GZQX0401</strain>
        <tissue evidence="2">Young leaves</tissue>
    </source>
</reference>
<dbReference type="Proteomes" id="UP000027138">
    <property type="component" value="Unassembled WGS sequence"/>
</dbReference>
<evidence type="ECO:0000256" key="1">
    <source>
        <dbReference type="SAM" id="MobiDB-lite"/>
    </source>
</evidence>
<gene>
    <name evidence="2" type="ORF">JCGZ_10358</name>
</gene>
<organism evidence="2 3">
    <name type="scientific">Jatropha curcas</name>
    <name type="common">Barbados nut</name>
    <dbReference type="NCBI Taxonomy" id="180498"/>
    <lineage>
        <taxon>Eukaryota</taxon>
        <taxon>Viridiplantae</taxon>
        <taxon>Streptophyta</taxon>
        <taxon>Embryophyta</taxon>
        <taxon>Tracheophyta</taxon>
        <taxon>Spermatophyta</taxon>
        <taxon>Magnoliopsida</taxon>
        <taxon>eudicotyledons</taxon>
        <taxon>Gunneridae</taxon>
        <taxon>Pentapetalae</taxon>
        <taxon>rosids</taxon>
        <taxon>fabids</taxon>
        <taxon>Malpighiales</taxon>
        <taxon>Euphorbiaceae</taxon>
        <taxon>Crotonoideae</taxon>
        <taxon>Jatropheae</taxon>
        <taxon>Jatropha</taxon>
    </lineage>
</organism>
<protein>
    <submittedName>
        <fullName evidence="2">Uncharacterized protein</fullName>
    </submittedName>
</protein>
<keyword evidence="3" id="KW-1185">Reference proteome</keyword>
<dbReference type="EMBL" id="KK914488">
    <property type="protein sequence ID" value="KDP35374.1"/>
    <property type="molecule type" value="Genomic_DNA"/>
</dbReference>
<feature type="region of interest" description="Disordered" evidence="1">
    <location>
        <begin position="30"/>
        <end position="57"/>
    </location>
</feature>
<evidence type="ECO:0000313" key="3">
    <source>
        <dbReference type="Proteomes" id="UP000027138"/>
    </source>
</evidence>
<dbReference type="AlphaFoldDB" id="A0A067KU43"/>